<evidence type="ECO:0000313" key="1">
    <source>
        <dbReference type="EMBL" id="BEG98103.1"/>
    </source>
</evidence>
<dbReference type="EMBL" id="AP028055">
    <property type="protein sequence ID" value="BEG98103.1"/>
    <property type="molecule type" value="Genomic_DNA"/>
</dbReference>
<dbReference type="RefSeq" id="WP_353332764.1">
    <property type="nucleotide sequence ID" value="NZ_AP028055.1"/>
</dbReference>
<accession>A0ABN6Z0H7</accession>
<gene>
    <name evidence="1" type="ORF">BSYN_03680</name>
</gene>
<protein>
    <submittedName>
        <fullName evidence="1">Uncharacterized protein</fullName>
    </submittedName>
</protein>
<sequence>MTYNLMYTVPFRSLAGVQYEVKVESLGYQGEAVELVGGETPFTSETDEDDLYLPMRLSKATLSVYGSDYLQSLYASNPQGVRIRLYKNGMPEWYGFLTPDTFSQDFSNPEFIYDMECVCALSTLKYKKFNRTEETVTFLQIIQDAAFLAGYNSIYVSSAVHIPETGELIESATIATANFYDELGEAMTYYEVLEEIAKFMGCTFTVYKDAIWLVDYAAIRKGINTYRKYTGAEKVDLVVSDEKTIQELGYKGTGATLSRIPGKNKASVSCSLYEMDSVLPEFDNEQSTYLSMVEFDKTYTENKKSSTYKGIIRYYEQPRFSFYKSVENAKGGYDWVEHHGSVVPEKLGSCFVRTASYNTENTPSKLDFADEVLICTAKYGTHWMAVDRPVIKIKTTRSIVTNSNVYLCINFSVKFVPDGERFAHPSVTNGWTFAGTKNVRCILRLGEYYYNGTSWQTGITTFPVALDTKKGDPISNRYYPVKNTNNYTLGIGDLSGRIIQCPPYIINGECELTICDMDKEYPGSLPYYEYQYIKGISLDYAIPDASTVYSDWVKDGSKNDVSYENLISDDYVEEADEIDLKICTNTDSKLCLSSVMANRQYLQNIRSEALNKEGIAEELLIERMVSLFSKPRYQIDPTVTNSVKPYSLLTDLSLPDSRFLVAGGAEDYKMDSVRLNLIEM</sequence>
<organism evidence="1 2">
    <name type="scientific">Bacteroides sedimenti</name>
    <dbReference type="NCBI Taxonomy" id="2136147"/>
    <lineage>
        <taxon>Bacteria</taxon>
        <taxon>Pseudomonadati</taxon>
        <taxon>Bacteroidota</taxon>
        <taxon>Bacteroidia</taxon>
        <taxon>Bacteroidales</taxon>
        <taxon>Bacteroidaceae</taxon>
        <taxon>Bacteroides</taxon>
    </lineage>
</organism>
<name>A0ABN6Z0H7_9BACE</name>
<evidence type="ECO:0000313" key="2">
    <source>
        <dbReference type="Proteomes" id="UP001496674"/>
    </source>
</evidence>
<reference evidence="1 2" key="1">
    <citation type="submission" date="2023-04" db="EMBL/GenBank/DDBJ databases">
        <title>Draft genome sequence of acteroides sedimenti strain YN3PY1.</title>
        <authorList>
            <person name="Yoshida N."/>
        </authorList>
    </citation>
    <scope>NUCLEOTIDE SEQUENCE [LARGE SCALE GENOMIC DNA]</scope>
    <source>
        <strain evidence="1 2">YN3PY1</strain>
    </source>
</reference>
<proteinExistence type="predicted"/>
<keyword evidence="2" id="KW-1185">Reference proteome</keyword>
<dbReference type="Proteomes" id="UP001496674">
    <property type="component" value="Chromosome"/>
</dbReference>